<dbReference type="InterPro" id="IPR045270">
    <property type="entry name" value="STKc_AGC"/>
</dbReference>
<name>A0D680_PARTE</name>
<dbReference type="InterPro" id="IPR011009">
    <property type="entry name" value="Kinase-like_dom_sf"/>
</dbReference>
<accession>A0D680</accession>
<evidence type="ECO:0000313" key="11">
    <source>
        <dbReference type="EMBL" id="CAK78547.1"/>
    </source>
</evidence>
<dbReference type="PROSITE" id="PS50011">
    <property type="entry name" value="PROTEIN_KINASE_DOM"/>
    <property type="match status" value="1"/>
</dbReference>
<dbReference type="InterPro" id="IPR000719">
    <property type="entry name" value="Prot_kinase_dom"/>
</dbReference>
<dbReference type="KEGG" id="ptm:GSPATT00013977001"/>
<evidence type="ECO:0000256" key="3">
    <source>
        <dbReference type="ARBA" id="ARBA00022553"/>
    </source>
</evidence>
<dbReference type="InParanoid" id="A0D680"/>
<dbReference type="InterPro" id="IPR008271">
    <property type="entry name" value="Ser/Thr_kinase_AS"/>
</dbReference>
<keyword evidence="9" id="KW-1133">Transmembrane helix</keyword>
<evidence type="ECO:0000256" key="6">
    <source>
        <dbReference type="ARBA" id="ARBA00022777"/>
    </source>
</evidence>
<dbReference type="Proteomes" id="UP000000600">
    <property type="component" value="Unassembled WGS sequence"/>
</dbReference>
<keyword evidence="5 8" id="KW-0547">Nucleotide-binding</keyword>
<dbReference type="GO" id="GO:0005524">
    <property type="term" value="F:ATP binding"/>
    <property type="evidence" value="ECO:0007669"/>
    <property type="project" value="UniProtKB-UniRule"/>
</dbReference>
<keyword evidence="3" id="KW-0597">Phosphoprotein</keyword>
<dbReference type="GO" id="GO:0005634">
    <property type="term" value="C:nucleus"/>
    <property type="evidence" value="ECO:0000318"/>
    <property type="project" value="GO_Central"/>
</dbReference>
<dbReference type="STRING" id="5888.A0D680"/>
<evidence type="ECO:0000256" key="2">
    <source>
        <dbReference type="ARBA" id="ARBA00022527"/>
    </source>
</evidence>
<evidence type="ECO:0000256" key="8">
    <source>
        <dbReference type="PROSITE-ProRule" id="PRU10141"/>
    </source>
</evidence>
<dbReference type="InterPro" id="IPR017441">
    <property type="entry name" value="Protein_kinase_ATP_BS"/>
</dbReference>
<dbReference type="PANTHER" id="PTHR24351">
    <property type="entry name" value="RIBOSOMAL PROTEIN S6 KINASE"/>
    <property type="match status" value="1"/>
</dbReference>
<dbReference type="PROSITE" id="PS00107">
    <property type="entry name" value="PROTEIN_KINASE_ATP"/>
    <property type="match status" value="1"/>
</dbReference>
<organism evidence="11 12">
    <name type="scientific">Paramecium tetraurelia</name>
    <dbReference type="NCBI Taxonomy" id="5888"/>
    <lineage>
        <taxon>Eukaryota</taxon>
        <taxon>Sar</taxon>
        <taxon>Alveolata</taxon>
        <taxon>Ciliophora</taxon>
        <taxon>Intramacronucleata</taxon>
        <taxon>Oligohymenophorea</taxon>
        <taxon>Peniculida</taxon>
        <taxon>Parameciidae</taxon>
        <taxon>Paramecium</taxon>
    </lineage>
</organism>
<dbReference type="EMBL" id="CT868307">
    <property type="protein sequence ID" value="CAK78547.1"/>
    <property type="molecule type" value="Genomic_DNA"/>
</dbReference>
<evidence type="ECO:0000256" key="7">
    <source>
        <dbReference type="ARBA" id="ARBA00022840"/>
    </source>
</evidence>
<evidence type="ECO:0000256" key="4">
    <source>
        <dbReference type="ARBA" id="ARBA00022679"/>
    </source>
</evidence>
<dbReference type="Gene3D" id="3.30.200.20">
    <property type="entry name" value="Phosphorylase Kinase, domain 1"/>
    <property type="match status" value="1"/>
</dbReference>
<dbReference type="CDD" id="cd05123">
    <property type="entry name" value="STKc_AGC"/>
    <property type="match status" value="1"/>
</dbReference>
<comment type="subunit">
    <text evidence="1">Monomer.</text>
</comment>
<dbReference type="Gene3D" id="1.10.510.10">
    <property type="entry name" value="Transferase(Phosphotransferase) domain 1"/>
    <property type="match status" value="1"/>
</dbReference>
<dbReference type="GO" id="GO:0004674">
    <property type="term" value="F:protein serine/threonine kinase activity"/>
    <property type="evidence" value="ECO:0000318"/>
    <property type="project" value="GO_Central"/>
</dbReference>
<keyword evidence="2" id="KW-0723">Serine/threonine-protein kinase</keyword>
<keyword evidence="4" id="KW-0808">Transferase</keyword>
<dbReference type="SMART" id="SM00220">
    <property type="entry name" value="S_TKc"/>
    <property type="match status" value="1"/>
</dbReference>
<sequence>MPPKRLHHKTYSSEVSPSKLLAYPTQRDQPKVSKSPTFQFDFKVIKFQIFIDQQTKWFLFQSSIIIIIVIYSNYYLRKTIRKFQQQDLLISKGFISPQNLSSNPIFFQSNLKSKYQHQFSNHIKTQPYSNQNPLFQNLGIGIEIEENKEHTLIQQFYQKFQENLQTKSLKKNSLSLKQHTDIPVLDIQQKQQLETLYNNQFHKSQGSFRPQSTQKNSLYKNDTHSINNRIAITPILQFNTLKEAPIEFQSNETLTARKKPILLLVLQYKMLKIKLQVDISTQTIQHLVDIVKQEIHKNLENFKQKIIGIQTCNLSIPADYILSMTEKSLLILDQCSIKPLLIEPVFEIENEIQPSRVSLRDFEFIRCIGMGGFSKVYLVRQRQTGKFFAMKLIEKGPIIQQNKSKIIQNERDIMCLIDDPFVVKMYYAFESRRFFVFVLEYCSGGELFFLLRKIKRMSEKDAFFYFSEICLGMKTLHYNNIIYRDIKPENILIDMDGHIRIADFGLSKPNIIETENAYSFCGSSEYMAPEMLLKCGHTFQLDLYCLGALLYELITGLPPFYSRNLEEIYQRILNQKLNFPPQLQLSSSIKHLLTNLLAKNPNDRIDSIDTVLKHPWMTQWGDSNLYTDINSKKIRPPYVPDYFALNFDEKEFGKGEAEFLQFIKPLQKSVQENFPKEIILKEFYFNKNENICDAEDQINQELEQKQTQKLNKKGKSAMEDSLPCHKTVQVNKYSNLKRMLTEIEPKLQLA</sequence>
<dbReference type="OrthoDB" id="289272at2759"/>
<dbReference type="GO" id="GO:0005737">
    <property type="term" value="C:cytoplasm"/>
    <property type="evidence" value="ECO:0000318"/>
    <property type="project" value="GO_Central"/>
</dbReference>
<dbReference type="AlphaFoldDB" id="A0D680"/>
<protein>
    <recommendedName>
        <fullName evidence="10">Protein kinase domain-containing protein</fullName>
    </recommendedName>
</protein>
<reference evidence="11 12" key="1">
    <citation type="journal article" date="2006" name="Nature">
        <title>Global trends of whole-genome duplications revealed by the ciliate Paramecium tetraurelia.</title>
        <authorList>
            <consortium name="Genoscope"/>
            <person name="Aury J.-M."/>
            <person name="Jaillon O."/>
            <person name="Duret L."/>
            <person name="Noel B."/>
            <person name="Jubin C."/>
            <person name="Porcel B.M."/>
            <person name="Segurens B."/>
            <person name="Daubin V."/>
            <person name="Anthouard V."/>
            <person name="Aiach N."/>
            <person name="Arnaiz O."/>
            <person name="Billaut A."/>
            <person name="Beisson J."/>
            <person name="Blanc I."/>
            <person name="Bouhouche K."/>
            <person name="Camara F."/>
            <person name="Duharcourt S."/>
            <person name="Guigo R."/>
            <person name="Gogendeau D."/>
            <person name="Katinka M."/>
            <person name="Keller A.-M."/>
            <person name="Kissmehl R."/>
            <person name="Klotz C."/>
            <person name="Koll F."/>
            <person name="Le Moue A."/>
            <person name="Lepere C."/>
            <person name="Malinsky S."/>
            <person name="Nowacki M."/>
            <person name="Nowak J.K."/>
            <person name="Plattner H."/>
            <person name="Poulain J."/>
            <person name="Ruiz F."/>
            <person name="Serrano V."/>
            <person name="Zagulski M."/>
            <person name="Dessen P."/>
            <person name="Betermier M."/>
            <person name="Weissenbach J."/>
            <person name="Scarpelli C."/>
            <person name="Schachter V."/>
            <person name="Sperling L."/>
            <person name="Meyer E."/>
            <person name="Cohen J."/>
            <person name="Wincker P."/>
        </authorList>
    </citation>
    <scope>NUCLEOTIDE SEQUENCE [LARGE SCALE GENOMIC DNA]</scope>
    <source>
        <strain evidence="11 12">Stock d4-2</strain>
    </source>
</reference>
<dbReference type="RefSeq" id="XP_001445944.1">
    <property type="nucleotide sequence ID" value="XM_001445907.1"/>
</dbReference>
<dbReference type="GeneID" id="5031728"/>
<gene>
    <name evidence="11" type="ORF">GSPATT00013977001</name>
</gene>
<dbReference type="eggNOG" id="KOG0598">
    <property type="taxonomic scope" value="Eukaryota"/>
</dbReference>
<feature type="binding site" evidence="8">
    <location>
        <position position="391"/>
    </location>
    <ligand>
        <name>ATP</name>
        <dbReference type="ChEBI" id="CHEBI:30616"/>
    </ligand>
</feature>
<keyword evidence="9" id="KW-0472">Membrane</keyword>
<proteinExistence type="predicted"/>
<evidence type="ECO:0000256" key="9">
    <source>
        <dbReference type="SAM" id="Phobius"/>
    </source>
</evidence>
<keyword evidence="9" id="KW-0812">Transmembrane</keyword>
<keyword evidence="6" id="KW-0418">Kinase</keyword>
<dbReference type="FunFam" id="1.10.510.10:FF:000571">
    <property type="entry name" value="Maternal embryonic leucine zipper kinase"/>
    <property type="match status" value="1"/>
</dbReference>
<dbReference type="FunFam" id="3.30.200.20:FF:000042">
    <property type="entry name" value="Aurora kinase A"/>
    <property type="match status" value="1"/>
</dbReference>
<evidence type="ECO:0000313" key="12">
    <source>
        <dbReference type="Proteomes" id="UP000000600"/>
    </source>
</evidence>
<evidence type="ECO:0000256" key="1">
    <source>
        <dbReference type="ARBA" id="ARBA00011245"/>
    </source>
</evidence>
<dbReference type="PROSITE" id="PS00108">
    <property type="entry name" value="PROTEIN_KINASE_ST"/>
    <property type="match status" value="1"/>
</dbReference>
<feature type="domain" description="Protein kinase" evidence="10">
    <location>
        <begin position="362"/>
        <end position="617"/>
    </location>
</feature>
<feature type="transmembrane region" description="Helical" evidence="9">
    <location>
        <begin position="57"/>
        <end position="76"/>
    </location>
</feature>
<dbReference type="Pfam" id="PF00069">
    <property type="entry name" value="Pkinase"/>
    <property type="match status" value="1"/>
</dbReference>
<keyword evidence="12" id="KW-1185">Reference proteome</keyword>
<dbReference type="SUPFAM" id="SSF56112">
    <property type="entry name" value="Protein kinase-like (PK-like)"/>
    <property type="match status" value="1"/>
</dbReference>
<dbReference type="OMA" id="ERDIMCL"/>
<evidence type="ECO:0000259" key="10">
    <source>
        <dbReference type="PROSITE" id="PS50011"/>
    </source>
</evidence>
<keyword evidence="7 8" id="KW-0067">ATP-binding</keyword>
<dbReference type="HOGENOM" id="CLU_000288_100_0_1"/>
<evidence type="ECO:0000256" key="5">
    <source>
        <dbReference type="ARBA" id="ARBA00022741"/>
    </source>
</evidence>